<accession>A0A2J8TUN4</accession>
<gene>
    <name evidence="1" type="ORF">CR201_G0032383</name>
</gene>
<protein>
    <submittedName>
        <fullName evidence="1">SPEG isoform 8</fullName>
    </submittedName>
</protein>
<dbReference type="EMBL" id="NDHI03003483">
    <property type="protein sequence ID" value="PNJ36720.1"/>
    <property type="molecule type" value="Genomic_DNA"/>
</dbReference>
<proteinExistence type="predicted"/>
<evidence type="ECO:0000313" key="1">
    <source>
        <dbReference type="EMBL" id="PNJ36720.1"/>
    </source>
</evidence>
<sequence>MKKLWVKKRFQKTGHSRRAFGRLTHAKFSAPAESKVTTQRRLRMTSAMCRGPSAWSFGMTGPSAPPRGALTPWWAPPWTHPRPP</sequence>
<organism evidence="1">
    <name type="scientific">Pongo abelii</name>
    <name type="common">Sumatran orangutan</name>
    <name type="synonym">Pongo pygmaeus abelii</name>
    <dbReference type="NCBI Taxonomy" id="9601"/>
    <lineage>
        <taxon>Eukaryota</taxon>
        <taxon>Metazoa</taxon>
        <taxon>Chordata</taxon>
        <taxon>Craniata</taxon>
        <taxon>Vertebrata</taxon>
        <taxon>Euteleostomi</taxon>
        <taxon>Mammalia</taxon>
        <taxon>Eutheria</taxon>
        <taxon>Euarchontoglires</taxon>
        <taxon>Primates</taxon>
        <taxon>Haplorrhini</taxon>
        <taxon>Catarrhini</taxon>
        <taxon>Hominidae</taxon>
        <taxon>Pongo</taxon>
    </lineage>
</organism>
<comment type="caution">
    <text evidence="1">The sequence shown here is derived from an EMBL/GenBank/DDBJ whole genome shotgun (WGS) entry which is preliminary data.</text>
</comment>
<dbReference type="AlphaFoldDB" id="A0A2J8TUN4"/>
<reference evidence="1" key="1">
    <citation type="submission" date="2017-12" db="EMBL/GenBank/DDBJ databases">
        <title>High-resolution comparative analysis of great ape genomes.</title>
        <authorList>
            <person name="Pollen A."/>
            <person name="Hastie A."/>
            <person name="Hormozdiari F."/>
            <person name="Dougherty M."/>
            <person name="Liu R."/>
            <person name="Chaisson M."/>
            <person name="Hoppe E."/>
            <person name="Hill C."/>
            <person name="Pang A."/>
            <person name="Hillier L."/>
            <person name="Baker C."/>
            <person name="Armstrong J."/>
            <person name="Shendure J."/>
            <person name="Paten B."/>
            <person name="Wilson R."/>
            <person name="Chao H."/>
            <person name="Schneider V."/>
            <person name="Ventura M."/>
            <person name="Kronenberg Z."/>
            <person name="Murali S."/>
            <person name="Gordon D."/>
            <person name="Cantsilieris S."/>
            <person name="Munson K."/>
            <person name="Nelson B."/>
            <person name="Raja A."/>
            <person name="Underwood J."/>
            <person name="Diekhans M."/>
            <person name="Fiddes I."/>
            <person name="Haussler D."/>
            <person name="Eichler E."/>
        </authorList>
    </citation>
    <scope>NUCLEOTIDE SEQUENCE [LARGE SCALE GENOMIC DNA]</scope>
    <source>
        <strain evidence="1">Susie</strain>
    </source>
</reference>
<name>A0A2J8TUN4_PONAB</name>